<dbReference type="AlphaFoldDB" id="A0A5J4V8F0"/>
<dbReference type="OrthoDB" id="3176171at2759"/>
<dbReference type="EMBL" id="SNRW01008933">
    <property type="protein sequence ID" value="KAA6378772.1"/>
    <property type="molecule type" value="Genomic_DNA"/>
</dbReference>
<feature type="non-terminal residue" evidence="6">
    <location>
        <position position="117"/>
    </location>
</feature>
<comment type="similarity">
    <text evidence="4">Belongs to the TRAFAC class myosin-kinesin ATPase superfamily. Kinesin family.</text>
</comment>
<dbReference type="GO" id="GO:0008017">
    <property type="term" value="F:microtubule binding"/>
    <property type="evidence" value="ECO:0007669"/>
    <property type="project" value="InterPro"/>
</dbReference>
<keyword evidence="2" id="KW-0175">Coiled coil</keyword>
<dbReference type="Gene3D" id="3.40.850.10">
    <property type="entry name" value="Kinesin motor domain"/>
    <property type="match status" value="1"/>
</dbReference>
<evidence type="ECO:0000313" key="7">
    <source>
        <dbReference type="Proteomes" id="UP000324800"/>
    </source>
</evidence>
<dbReference type="GO" id="GO:0005524">
    <property type="term" value="F:ATP binding"/>
    <property type="evidence" value="ECO:0007669"/>
    <property type="project" value="InterPro"/>
</dbReference>
<dbReference type="PANTHER" id="PTHR47968:SF13">
    <property type="entry name" value="KINESIN-LIKE PROTEIN KIF19 ISOFORM X1"/>
    <property type="match status" value="1"/>
</dbReference>
<evidence type="ECO:0000256" key="3">
    <source>
        <dbReference type="ARBA" id="ARBA00023175"/>
    </source>
</evidence>
<evidence type="ECO:0000256" key="2">
    <source>
        <dbReference type="ARBA" id="ARBA00023054"/>
    </source>
</evidence>
<accession>A0A5J4V8F0</accession>
<evidence type="ECO:0000256" key="4">
    <source>
        <dbReference type="PROSITE-ProRule" id="PRU00283"/>
    </source>
</evidence>
<evidence type="ECO:0000256" key="1">
    <source>
        <dbReference type="ARBA" id="ARBA00022701"/>
    </source>
</evidence>
<sequence>MDNPEIEQEPTEDRRTCDGSIFVAVRTRPLFAHELRTQEYKNPTILRVENNSVFLLDPNEGSDSKIRRTYKEKLYTFNNSFDVNATNLDVFRYTTSPLIERVFQGFNGTCFCYGMTG</sequence>
<comment type="caution">
    <text evidence="4">Lacks conserved residue(s) required for the propagation of feature annotation.</text>
</comment>
<evidence type="ECO:0000259" key="5">
    <source>
        <dbReference type="PROSITE" id="PS50067"/>
    </source>
</evidence>
<dbReference type="SUPFAM" id="SSF52540">
    <property type="entry name" value="P-loop containing nucleoside triphosphate hydrolases"/>
    <property type="match status" value="1"/>
</dbReference>
<dbReference type="Pfam" id="PF00225">
    <property type="entry name" value="Kinesin"/>
    <property type="match status" value="1"/>
</dbReference>
<name>A0A5J4V8F0_9EUKA</name>
<keyword evidence="3" id="KW-0505">Motor protein</keyword>
<dbReference type="PROSITE" id="PS50067">
    <property type="entry name" value="KINESIN_MOTOR_2"/>
    <property type="match status" value="1"/>
</dbReference>
<dbReference type="InterPro" id="IPR036961">
    <property type="entry name" value="Kinesin_motor_dom_sf"/>
</dbReference>
<reference evidence="6 7" key="1">
    <citation type="submission" date="2019-03" db="EMBL/GenBank/DDBJ databases">
        <title>Single cell metagenomics reveals metabolic interactions within the superorganism composed of flagellate Streblomastix strix and complex community of Bacteroidetes bacteria on its surface.</title>
        <authorList>
            <person name="Treitli S.C."/>
            <person name="Kolisko M."/>
            <person name="Husnik F."/>
            <person name="Keeling P."/>
            <person name="Hampl V."/>
        </authorList>
    </citation>
    <scope>NUCLEOTIDE SEQUENCE [LARGE SCALE GENOMIC DNA]</scope>
    <source>
        <strain evidence="6">ST1C</strain>
    </source>
</reference>
<organism evidence="6 7">
    <name type="scientific">Streblomastix strix</name>
    <dbReference type="NCBI Taxonomy" id="222440"/>
    <lineage>
        <taxon>Eukaryota</taxon>
        <taxon>Metamonada</taxon>
        <taxon>Preaxostyla</taxon>
        <taxon>Oxymonadida</taxon>
        <taxon>Streblomastigidae</taxon>
        <taxon>Streblomastix</taxon>
    </lineage>
</organism>
<comment type="caution">
    <text evidence="6">The sequence shown here is derived from an EMBL/GenBank/DDBJ whole genome shotgun (WGS) entry which is preliminary data.</text>
</comment>
<dbReference type="GO" id="GO:0007018">
    <property type="term" value="P:microtubule-based movement"/>
    <property type="evidence" value="ECO:0007669"/>
    <property type="project" value="InterPro"/>
</dbReference>
<dbReference type="Proteomes" id="UP000324800">
    <property type="component" value="Unassembled WGS sequence"/>
</dbReference>
<protein>
    <recommendedName>
        <fullName evidence="5">Kinesin motor domain-containing protein</fullName>
    </recommendedName>
</protein>
<dbReference type="PANTHER" id="PTHR47968">
    <property type="entry name" value="CENTROMERE PROTEIN E"/>
    <property type="match status" value="1"/>
</dbReference>
<dbReference type="InterPro" id="IPR027417">
    <property type="entry name" value="P-loop_NTPase"/>
</dbReference>
<dbReference type="GO" id="GO:0005874">
    <property type="term" value="C:microtubule"/>
    <property type="evidence" value="ECO:0007669"/>
    <property type="project" value="UniProtKB-KW"/>
</dbReference>
<gene>
    <name evidence="6" type="ORF">EZS28_025702</name>
</gene>
<dbReference type="InterPro" id="IPR001752">
    <property type="entry name" value="Kinesin_motor_dom"/>
</dbReference>
<keyword evidence="1" id="KW-0493">Microtubule</keyword>
<dbReference type="InterPro" id="IPR027640">
    <property type="entry name" value="Kinesin-like_fam"/>
</dbReference>
<feature type="domain" description="Kinesin motor" evidence="5">
    <location>
        <begin position="20"/>
        <end position="117"/>
    </location>
</feature>
<dbReference type="GO" id="GO:0003777">
    <property type="term" value="F:microtubule motor activity"/>
    <property type="evidence" value="ECO:0007669"/>
    <property type="project" value="InterPro"/>
</dbReference>
<proteinExistence type="inferred from homology"/>
<evidence type="ECO:0000313" key="6">
    <source>
        <dbReference type="EMBL" id="KAA6378772.1"/>
    </source>
</evidence>